<feature type="non-terminal residue" evidence="1">
    <location>
        <position position="283"/>
    </location>
</feature>
<evidence type="ECO:0000313" key="2">
    <source>
        <dbReference type="Proteomes" id="UP001150603"/>
    </source>
</evidence>
<proteinExistence type="predicted"/>
<gene>
    <name evidence="1" type="ORF">FBU59_003613</name>
</gene>
<comment type="caution">
    <text evidence="1">The sequence shown here is derived from an EMBL/GenBank/DDBJ whole genome shotgun (WGS) entry which is preliminary data.</text>
</comment>
<accession>A0ACC1J7T1</accession>
<dbReference type="Proteomes" id="UP001150603">
    <property type="component" value="Unassembled WGS sequence"/>
</dbReference>
<reference evidence="1" key="1">
    <citation type="submission" date="2022-07" db="EMBL/GenBank/DDBJ databases">
        <title>Phylogenomic reconstructions and comparative analyses of Kickxellomycotina fungi.</title>
        <authorList>
            <person name="Reynolds N.K."/>
            <person name="Stajich J.E."/>
            <person name="Barry K."/>
            <person name="Grigoriev I.V."/>
            <person name="Crous P."/>
            <person name="Smith M.E."/>
        </authorList>
    </citation>
    <scope>NUCLEOTIDE SEQUENCE</scope>
    <source>
        <strain evidence="1">NRRL 5244</strain>
    </source>
</reference>
<protein>
    <submittedName>
        <fullName evidence="1">Uncharacterized protein</fullName>
    </submittedName>
</protein>
<keyword evidence="2" id="KW-1185">Reference proteome</keyword>
<evidence type="ECO:0000313" key="1">
    <source>
        <dbReference type="EMBL" id="KAJ1941063.1"/>
    </source>
</evidence>
<sequence length="283" mass="31502">MHITSPSFAFLALTLTLTQSAIADISDYGKWWKDISDTDLKKIVIDHDPPTYLTNRYTIWSTNFQSFSTRNTTGLTTETMQYAIVKNSGTLTPNVNYVSAYIYMTPLNRTLSVEGATFSYFQCTGDGSEESGKIEESQCEKQNKIGTWVVRKDEELGSVDVTELVFGGKMTVEERRLFGLLLRAVSKIQGYSQTGFVAVARQVFKALAVVVCADENESGFPPITVVEAVQKDSEDGNGREKRRKKSEPTADNAQEESVESSSCLLDLFCNVFADSKSVHAHRY</sequence>
<organism evidence="1 2">
    <name type="scientific">Linderina macrospora</name>
    <dbReference type="NCBI Taxonomy" id="4868"/>
    <lineage>
        <taxon>Eukaryota</taxon>
        <taxon>Fungi</taxon>
        <taxon>Fungi incertae sedis</taxon>
        <taxon>Zoopagomycota</taxon>
        <taxon>Kickxellomycotina</taxon>
        <taxon>Kickxellomycetes</taxon>
        <taxon>Kickxellales</taxon>
        <taxon>Kickxellaceae</taxon>
        <taxon>Linderina</taxon>
    </lineage>
</organism>
<name>A0ACC1J7T1_9FUNG</name>
<dbReference type="EMBL" id="JANBPW010002364">
    <property type="protein sequence ID" value="KAJ1941063.1"/>
    <property type="molecule type" value="Genomic_DNA"/>
</dbReference>